<evidence type="ECO:0000313" key="1">
    <source>
        <dbReference type="EMBL" id="CCC92210.1"/>
    </source>
</evidence>
<name>G0US48_TRYCI</name>
<accession>G0US48</accession>
<dbReference type="EMBL" id="HE575321">
    <property type="protein sequence ID" value="CCC92210.1"/>
    <property type="molecule type" value="Genomic_DNA"/>
</dbReference>
<dbReference type="AlphaFoldDB" id="G0US48"/>
<organism evidence="1">
    <name type="scientific">Trypanosoma congolense (strain IL3000)</name>
    <dbReference type="NCBI Taxonomy" id="1068625"/>
    <lineage>
        <taxon>Eukaryota</taxon>
        <taxon>Discoba</taxon>
        <taxon>Euglenozoa</taxon>
        <taxon>Kinetoplastea</taxon>
        <taxon>Metakinetoplastina</taxon>
        <taxon>Trypanosomatida</taxon>
        <taxon>Trypanosomatidae</taxon>
        <taxon>Trypanosoma</taxon>
        <taxon>Nannomonas</taxon>
    </lineage>
</organism>
<protein>
    <submittedName>
        <fullName evidence="1">Uncharacterized protein</fullName>
    </submittedName>
</protein>
<reference evidence="1" key="1">
    <citation type="journal article" date="2012" name="Proc. Natl. Acad. Sci. U.S.A.">
        <title>Antigenic diversity is generated by distinct evolutionary mechanisms in African trypanosome species.</title>
        <authorList>
            <person name="Jackson A.P."/>
            <person name="Berry A."/>
            <person name="Aslett M."/>
            <person name="Allison H.C."/>
            <person name="Burton P."/>
            <person name="Vavrova-Anderson J."/>
            <person name="Brown R."/>
            <person name="Browne H."/>
            <person name="Corton N."/>
            <person name="Hauser H."/>
            <person name="Gamble J."/>
            <person name="Gilderthorp R."/>
            <person name="Marcello L."/>
            <person name="McQuillan J."/>
            <person name="Otto T.D."/>
            <person name="Quail M.A."/>
            <person name="Sanders M.J."/>
            <person name="van Tonder A."/>
            <person name="Ginger M.L."/>
            <person name="Field M.C."/>
            <person name="Barry J.D."/>
            <person name="Hertz-Fowler C."/>
            <person name="Berriman M."/>
        </authorList>
    </citation>
    <scope>NUCLEOTIDE SEQUENCE</scope>
    <source>
        <strain evidence="1">IL3000</strain>
    </source>
</reference>
<gene>
    <name evidence="1" type="ORF">TCIL3000_8_4310</name>
</gene>
<sequence length="276" mass="31662">MSCDEISWAGPASFQYSNCCRNYWGLRFIAMHGEIKKLHGLKRLLHVEDERRCRELHLHHLARGRVDCVTDTLAQCLAQCSPLHLVWCAEFLSGARKILSTWVNTMEKVCMSEEARRALSPVSCYYRLLYNVCLWQRRHPLLILTPILDVFGHILPSEAIDDILEGLSHHLIPELRDVPHLLRCDVLMTYPRLSFEQQWQLMDALRPSYSVDTAGSVGGSDGNEAPPPSFFVGGHVREVQPRFGSCDITAEQYTKLRRAFELHKQDGIRRIISRVP</sequence>
<dbReference type="VEuPathDB" id="TriTrypDB:TcIL3000_8_4310"/>
<proteinExistence type="predicted"/>